<organism evidence="1 2">
    <name type="scientific">Pleurodeles waltl</name>
    <name type="common">Iberian ribbed newt</name>
    <dbReference type="NCBI Taxonomy" id="8319"/>
    <lineage>
        <taxon>Eukaryota</taxon>
        <taxon>Metazoa</taxon>
        <taxon>Chordata</taxon>
        <taxon>Craniata</taxon>
        <taxon>Vertebrata</taxon>
        <taxon>Euteleostomi</taxon>
        <taxon>Amphibia</taxon>
        <taxon>Batrachia</taxon>
        <taxon>Caudata</taxon>
        <taxon>Salamandroidea</taxon>
        <taxon>Salamandridae</taxon>
        <taxon>Pleurodelinae</taxon>
        <taxon>Pleurodeles</taxon>
    </lineage>
</organism>
<proteinExistence type="predicted"/>
<evidence type="ECO:0000313" key="1">
    <source>
        <dbReference type="EMBL" id="KAJ1105670.1"/>
    </source>
</evidence>
<dbReference type="EMBL" id="JANPWB010000013">
    <property type="protein sequence ID" value="KAJ1105670.1"/>
    <property type="molecule type" value="Genomic_DNA"/>
</dbReference>
<reference evidence="1" key="1">
    <citation type="journal article" date="2022" name="bioRxiv">
        <title>Sequencing and chromosome-scale assembly of the giantPleurodeles waltlgenome.</title>
        <authorList>
            <person name="Brown T."/>
            <person name="Elewa A."/>
            <person name="Iarovenko S."/>
            <person name="Subramanian E."/>
            <person name="Araus A.J."/>
            <person name="Petzold A."/>
            <person name="Susuki M."/>
            <person name="Suzuki K.-i.T."/>
            <person name="Hayashi T."/>
            <person name="Toyoda A."/>
            <person name="Oliveira C."/>
            <person name="Osipova E."/>
            <person name="Leigh N.D."/>
            <person name="Simon A."/>
            <person name="Yun M.H."/>
        </authorList>
    </citation>
    <scope>NUCLEOTIDE SEQUENCE</scope>
    <source>
        <strain evidence="1">20211129_DDA</strain>
        <tissue evidence="1">Liver</tissue>
    </source>
</reference>
<protein>
    <submittedName>
        <fullName evidence="1">Uncharacterized protein</fullName>
    </submittedName>
</protein>
<sequence length="66" mass="7487">MRVKGRQSHDPVSRALFEEPSAVTKLNTFPIREIAPVQRHQPNLGSYEDLPILNVKQGICQLDCED</sequence>
<gene>
    <name evidence="1" type="ORF">NDU88_003075</name>
</gene>
<accession>A0AAV7MSD6</accession>
<name>A0AAV7MSD6_PLEWA</name>
<dbReference type="AlphaFoldDB" id="A0AAV7MSD6"/>
<comment type="caution">
    <text evidence="1">The sequence shown here is derived from an EMBL/GenBank/DDBJ whole genome shotgun (WGS) entry which is preliminary data.</text>
</comment>
<keyword evidence="2" id="KW-1185">Reference proteome</keyword>
<dbReference type="Proteomes" id="UP001066276">
    <property type="component" value="Chromosome 9"/>
</dbReference>
<evidence type="ECO:0000313" key="2">
    <source>
        <dbReference type="Proteomes" id="UP001066276"/>
    </source>
</evidence>